<reference evidence="9" key="1">
    <citation type="journal article" date="2014" name="Front. Microbiol.">
        <title>High frequency of phylogenetically diverse reductive dehalogenase-homologous genes in deep subseafloor sedimentary metagenomes.</title>
        <authorList>
            <person name="Kawai M."/>
            <person name="Futagami T."/>
            <person name="Toyoda A."/>
            <person name="Takaki Y."/>
            <person name="Nishi S."/>
            <person name="Hori S."/>
            <person name="Arai W."/>
            <person name="Tsubouchi T."/>
            <person name="Morono Y."/>
            <person name="Uchiyama I."/>
            <person name="Ito T."/>
            <person name="Fujiyama A."/>
            <person name="Inagaki F."/>
            <person name="Takami H."/>
        </authorList>
    </citation>
    <scope>NUCLEOTIDE SEQUENCE</scope>
    <source>
        <strain evidence="9">Expedition CK06-06</strain>
    </source>
</reference>
<keyword evidence="4" id="KW-0210">Decarboxylase</keyword>
<dbReference type="InterPro" id="IPR013785">
    <property type="entry name" value="Aldolase_TIM"/>
</dbReference>
<dbReference type="AlphaFoldDB" id="X0XNJ4"/>
<dbReference type="InterPro" id="IPR001754">
    <property type="entry name" value="OMPdeCOase_dom"/>
</dbReference>
<evidence type="ECO:0000256" key="5">
    <source>
        <dbReference type="ARBA" id="ARBA00022975"/>
    </source>
</evidence>
<dbReference type="SUPFAM" id="SSF51366">
    <property type="entry name" value="Ribulose-phoshate binding barrel"/>
    <property type="match status" value="1"/>
</dbReference>
<dbReference type="GO" id="GO:0044205">
    <property type="term" value="P:'de novo' UMP biosynthetic process"/>
    <property type="evidence" value="ECO:0007669"/>
    <property type="project" value="UniProtKB-UniPathway"/>
</dbReference>
<proteinExistence type="predicted"/>
<dbReference type="EC" id="4.1.1.23" evidence="2"/>
<dbReference type="UniPathway" id="UPA00070">
    <property type="reaction ID" value="UER00120"/>
</dbReference>
<dbReference type="GO" id="GO:0004590">
    <property type="term" value="F:orotidine-5'-phosphate decarboxylase activity"/>
    <property type="evidence" value="ECO:0007669"/>
    <property type="project" value="UniProtKB-EC"/>
</dbReference>
<organism evidence="9">
    <name type="scientific">marine sediment metagenome</name>
    <dbReference type="NCBI Taxonomy" id="412755"/>
    <lineage>
        <taxon>unclassified sequences</taxon>
        <taxon>metagenomes</taxon>
        <taxon>ecological metagenomes</taxon>
    </lineage>
</organism>
<feature type="non-terminal residue" evidence="9">
    <location>
        <position position="77"/>
    </location>
</feature>
<sequence>MSHITAKDRLIVALDMPTLEEAGRLVATLDRSVTFYKVGLELLFSGGLELAHALKANGKHVFLDMKLLDIGNTVERA</sequence>
<evidence type="ECO:0000256" key="6">
    <source>
        <dbReference type="ARBA" id="ARBA00023239"/>
    </source>
</evidence>
<evidence type="ECO:0000259" key="8">
    <source>
        <dbReference type="Pfam" id="PF00215"/>
    </source>
</evidence>
<dbReference type="PANTHER" id="PTHR32119:SF2">
    <property type="entry name" value="OROTIDINE 5'-PHOSPHATE DECARBOXYLASE"/>
    <property type="match status" value="1"/>
</dbReference>
<dbReference type="GO" id="GO:0005829">
    <property type="term" value="C:cytosol"/>
    <property type="evidence" value="ECO:0007669"/>
    <property type="project" value="TreeGrafter"/>
</dbReference>
<dbReference type="Pfam" id="PF00215">
    <property type="entry name" value="OMPdecase"/>
    <property type="match status" value="1"/>
</dbReference>
<dbReference type="PROSITE" id="PS00156">
    <property type="entry name" value="OMPDECASE"/>
    <property type="match status" value="1"/>
</dbReference>
<dbReference type="Gene3D" id="3.20.20.70">
    <property type="entry name" value="Aldolase class I"/>
    <property type="match status" value="1"/>
</dbReference>
<dbReference type="InterPro" id="IPR014732">
    <property type="entry name" value="OMPdecase"/>
</dbReference>
<evidence type="ECO:0000256" key="7">
    <source>
        <dbReference type="ARBA" id="ARBA00033428"/>
    </source>
</evidence>
<evidence type="ECO:0000256" key="4">
    <source>
        <dbReference type="ARBA" id="ARBA00022793"/>
    </source>
</evidence>
<comment type="caution">
    <text evidence="9">The sequence shown here is derived from an EMBL/GenBank/DDBJ whole genome shotgun (WGS) entry which is preliminary data.</text>
</comment>
<gene>
    <name evidence="9" type="ORF">S01H1_48094</name>
</gene>
<comment type="pathway">
    <text evidence="1">Pyrimidine metabolism; UMP biosynthesis via de novo pathway; UMP from orotate: step 2/2.</text>
</comment>
<evidence type="ECO:0000256" key="3">
    <source>
        <dbReference type="ARBA" id="ARBA00021923"/>
    </source>
</evidence>
<evidence type="ECO:0000256" key="1">
    <source>
        <dbReference type="ARBA" id="ARBA00004861"/>
    </source>
</evidence>
<dbReference type="InterPro" id="IPR011060">
    <property type="entry name" value="RibuloseP-bd_barrel"/>
</dbReference>
<dbReference type="PANTHER" id="PTHR32119">
    <property type="entry name" value="OROTIDINE 5'-PHOSPHATE DECARBOXYLASE"/>
    <property type="match status" value="1"/>
</dbReference>
<feature type="domain" description="Orotidine 5'-phosphate decarboxylase" evidence="8">
    <location>
        <begin position="9"/>
        <end position="76"/>
    </location>
</feature>
<dbReference type="GO" id="GO:0006207">
    <property type="term" value="P:'de novo' pyrimidine nucleobase biosynthetic process"/>
    <property type="evidence" value="ECO:0007669"/>
    <property type="project" value="InterPro"/>
</dbReference>
<evidence type="ECO:0000313" key="9">
    <source>
        <dbReference type="EMBL" id="GAG26506.1"/>
    </source>
</evidence>
<protein>
    <recommendedName>
        <fullName evidence="3">Orotidine 5'-phosphate decarboxylase</fullName>
        <ecNumber evidence="2">4.1.1.23</ecNumber>
    </recommendedName>
    <alternativeName>
        <fullName evidence="7">OMP decarboxylase</fullName>
    </alternativeName>
</protein>
<accession>X0XNJ4</accession>
<keyword evidence="5" id="KW-0665">Pyrimidine biosynthesis</keyword>
<evidence type="ECO:0000256" key="2">
    <source>
        <dbReference type="ARBA" id="ARBA00012321"/>
    </source>
</evidence>
<dbReference type="EMBL" id="BARS01030871">
    <property type="protein sequence ID" value="GAG26506.1"/>
    <property type="molecule type" value="Genomic_DNA"/>
</dbReference>
<dbReference type="InterPro" id="IPR018089">
    <property type="entry name" value="OMPdecase_AS"/>
</dbReference>
<name>X0XNJ4_9ZZZZ</name>
<keyword evidence="6" id="KW-0456">Lyase</keyword>